<evidence type="ECO:0000256" key="4">
    <source>
        <dbReference type="ARBA" id="ARBA00010561"/>
    </source>
</evidence>
<proteinExistence type="inferred from homology"/>
<evidence type="ECO:0000256" key="11">
    <source>
        <dbReference type="ARBA" id="ARBA00022842"/>
    </source>
</evidence>
<evidence type="ECO:0000256" key="16">
    <source>
        <dbReference type="ARBA" id="ARBA00032853"/>
    </source>
</evidence>
<keyword evidence="13 19" id="KW-0472">Membrane</keyword>
<feature type="transmembrane region" description="Helical" evidence="19">
    <location>
        <begin position="30"/>
        <end position="50"/>
    </location>
</feature>
<evidence type="ECO:0000256" key="10">
    <source>
        <dbReference type="ARBA" id="ARBA00022692"/>
    </source>
</evidence>
<keyword evidence="9 19" id="KW-0808">Transferase</keyword>
<evidence type="ECO:0000256" key="17">
    <source>
        <dbReference type="ARBA" id="ARBA00048623"/>
    </source>
</evidence>
<evidence type="ECO:0000256" key="7">
    <source>
        <dbReference type="ARBA" id="ARBA00022475"/>
    </source>
</evidence>
<evidence type="ECO:0000256" key="2">
    <source>
        <dbReference type="ARBA" id="ARBA00004651"/>
    </source>
</evidence>
<comment type="similarity">
    <text evidence="4 19">Belongs to the CobS family.</text>
</comment>
<dbReference type="Pfam" id="PF02654">
    <property type="entry name" value="CobS"/>
    <property type="match status" value="1"/>
</dbReference>
<evidence type="ECO:0000256" key="1">
    <source>
        <dbReference type="ARBA" id="ARBA00001946"/>
    </source>
</evidence>
<keyword evidence="10 19" id="KW-0812">Transmembrane</keyword>
<dbReference type="GO" id="GO:0051073">
    <property type="term" value="F:adenosylcobinamide-GDP ribazoletransferase activity"/>
    <property type="evidence" value="ECO:0007669"/>
    <property type="project" value="UniProtKB-UniRule"/>
</dbReference>
<evidence type="ECO:0000256" key="12">
    <source>
        <dbReference type="ARBA" id="ARBA00022989"/>
    </source>
</evidence>
<evidence type="ECO:0000256" key="8">
    <source>
        <dbReference type="ARBA" id="ARBA00022573"/>
    </source>
</evidence>
<evidence type="ECO:0000256" key="5">
    <source>
        <dbReference type="ARBA" id="ARBA00013200"/>
    </source>
</evidence>
<feature type="transmembrane region" description="Helical" evidence="19">
    <location>
        <begin position="123"/>
        <end position="144"/>
    </location>
</feature>
<feature type="transmembrane region" description="Helical" evidence="19">
    <location>
        <begin position="175"/>
        <end position="200"/>
    </location>
</feature>
<dbReference type="Proteomes" id="UP000190044">
    <property type="component" value="Unassembled WGS sequence"/>
</dbReference>
<evidence type="ECO:0000256" key="15">
    <source>
        <dbReference type="ARBA" id="ARBA00032605"/>
    </source>
</evidence>
<keyword evidence="7 19" id="KW-1003">Cell membrane</keyword>
<evidence type="ECO:0000256" key="19">
    <source>
        <dbReference type="HAMAP-Rule" id="MF_00719"/>
    </source>
</evidence>
<evidence type="ECO:0000256" key="18">
    <source>
        <dbReference type="ARBA" id="ARBA00049504"/>
    </source>
</evidence>
<organism evidence="20 21">
    <name type="scientific">Sphingopyxis flava</name>
    <dbReference type="NCBI Taxonomy" id="1507287"/>
    <lineage>
        <taxon>Bacteria</taxon>
        <taxon>Pseudomonadati</taxon>
        <taxon>Pseudomonadota</taxon>
        <taxon>Alphaproteobacteria</taxon>
        <taxon>Sphingomonadales</taxon>
        <taxon>Sphingomonadaceae</taxon>
        <taxon>Sphingopyxis</taxon>
    </lineage>
</organism>
<dbReference type="HAMAP" id="MF_00719">
    <property type="entry name" value="CobS"/>
    <property type="match status" value="1"/>
</dbReference>
<comment type="subcellular location">
    <subcellularLocation>
        <location evidence="2 19">Cell membrane</location>
        <topology evidence="2 19">Multi-pass membrane protein</topology>
    </subcellularLocation>
</comment>
<dbReference type="InterPro" id="IPR003805">
    <property type="entry name" value="CobS"/>
</dbReference>
<dbReference type="PANTHER" id="PTHR34148">
    <property type="entry name" value="ADENOSYLCOBINAMIDE-GDP RIBAZOLETRANSFERASE"/>
    <property type="match status" value="1"/>
</dbReference>
<reference evidence="21" key="1">
    <citation type="submission" date="2017-02" db="EMBL/GenBank/DDBJ databases">
        <authorList>
            <person name="Varghese N."/>
            <person name="Submissions S."/>
        </authorList>
    </citation>
    <scope>NUCLEOTIDE SEQUENCE [LARGE SCALE GENOMIC DNA]</scope>
    <source>
        <strain evidence="21">R11H</strain>
    </source>
</reference>
<dbReference type="GO" id="GO:0005886">
    <property type="term" value="C:plasma membrane"/>
    <property type="evidence" value="ECO:0007669"/>
    <property type="project" value="UniProtKB-SubCell"/>
</dbReference>
<comment type="catalytic activity">
    <reaction evidence="17 19">
        <text>alpha-ribazole + adenosylcob(III)inamide-GDP = adenosylcob(III)alamin + GMP + H(+)</text>
        <dbReference type="Rhea" id="RHEA:16049"/>
        <dbReference type="ChEBI" id="CHEBI:10329"/>
        <dbReference type="ChEBI" id="CHEBI:15378"/>
        <dbReference type="ChEBI" id="CHEBI:18408"/>
        <dbReference type="ChEBI" id="CHEBI:58115"/>
        <dbReference type="ChEBI" id="CHEBI:60487"/>
        <dbReference type="EC" id="2.7.8.26"/>
    </reaction>
</comment>
<evidence type="ECO:0000256" key="13">
    <source>
        <dbReference type="ARBA" id="ARBA00023136"/>
    </source>
</evidence>
<protein>
    <recommendedName>
        <fullName evidence="6 19">Adenosylcobinamide-GDP ribazoletransferase</fullName>
        <ecNumber evidence="5 19">2.7.8.26</ecNumber>
    </recommendedName>
    <alternativeName>
        <fullName evidence="16 19">Cobalamin synthase</fullName>
    </alternativeName>
    <alternativeName>
        <fullName evidence="15 19">Cobalamin-5'-phosphate synthase</fullName>
    </alternativeName>
</protein>
<dbReference type="EC" id="2.7.8.26" evidence="5 19"/>
<sequence length="240" mass="25133">MKGLLIAIQFLTRLPTPRLAAVSSAEFAGAMRWFPAVGLLVGAIVAAAAWGGARLDGWSGALLALLLWVGVTGALHLDGLGDIADARGAAHKDRDRMIAVLSDPHVGSFAVVAIVLQLVAKLVLLHALIEAQAFLAIALVPFAARTGPLVWSRWLPDLHAGLGSRFRGGVRIGDLLLWGVLLAAASCWSPALLATPLFLLGWGWWLRRAIGGVSGDGHGAGIEVTESLSLFAALLWLQVA</sequence>
<comment type="function">
    <text evidence="14 19">Joins adenosylcobinamide-GDP and alpha-ribazole to generate adenosylcobalamin (Ado-cobalamin). Also synthesizes adenosylcobalamin 5'-phosphate from adenosylcobinamide-GDP and alpha-ribazole 5'-phosphate.</text>
</comment>
<evidence type="ECO:0000256" key="9">
    <source>
        <dbReference type="ARBA" id="ARBA00022679"/>
    </source>
</evidence>
<name>A0A1T5FN35_9SPHN</name>
<comment type="catalytic activity">
    <reaction evidence="18 19">
        <text>alpha-ribazole 5'-phosphate + adenosylcob(III)inamide-GDP = adenosylcob(III)alamin 5'-phosphate + GMP + H(+)</text>
        <dbReference type="Rhea" id="RHEA:23560"/>
        <dbReference type="ChEBI" id="CHEBI:15378"/>
        <dbReference type="ChEBI" id="CHEBI:57918"/>
        <dbReference type="ChEBI" id="CHEBI:58115"/>
        <dbReference type="ChEBI" id="CHEBI:60487"/>
        <dbReference type="ChEBI" id="CHEBI:60493"/>
        <dbReference type="EC" id="2.7.8.26"/>
    </reaction>
</comment>
<evidence type="ECO:0000256" key="6">
    <source>
        <dbReference type="ARBA" id="ARBA00015850"/>
    </source>
</evidence>
<comment type="cofactor">
    <cofactor evidence="1 19">
        <name>Mg(2+)</name>
        <dbReference type="ChEBI" id="CHEBI:18420"/>
    </cofactor>
</comment>
<comment type="pathway">
    <text evidence="3 19">Cofactor biosynthesis; adenosylcobalamin biosynthesis; adenosylcobalamin from cob(II)yrinate a,c-diamide: step 7/7.</text>
</comment>
<dbReference type="GO" id="GO:0009236">
    <property type="term" value="P:cobalamin biosynthetic process"/>
    <property type="evidence" value="ECO:0007669"/>
    <property type="project" value="UniProtKB-UniRule"/>
</dbReference>
<evidence type="ECO:0000256" key="3">
    <source>
        <dbReference type="ARBA" id="ARBA00004663"/>
    </source>
</evidence>
<keyword evidence="11 19" id="KW-0460">Magnesium</keyword>
<dbReference type="GO" id="GO:0008818">
    <property type="term" value="F:cobalamin 5'-phosphate synthase activity"/>
    <property type="evidence" value="ECO:0007669"/>
    <property type="project" value="UniProtKB-UniRule"/>
</dbReference>
<dbReference type="OrthoDB" id="9794626at2"/>
<dbReference type="PANTHER" id="PTHR34148:SF1">
    <property type="entry name" value="ADENOSYLCOBINAMIDE-GDP RIBAZOLETRANSFERASE"/>
    <property type="match status" value="1"/>
</dbReference>
<evidence type="ECO:0000256" key="14">
    <source>
        <dbReference type="ARBA" id="ARBA00025228"/>
    </source>
</evidence>
<accession>A0A1T5FN35</accession>
<evidence type="ECO:0000313" key="20">
    <source>
        <dbReference type="EMBL" id="SKB97488.1"/>
    </source>
</evidence>
<keyword evidence="8 19" id="KW-0169">Cobalamin biosynthesis</keyword>
<dbReference type="RefSeq" id="WP_079640047.1">
    <property type="nucleotide sequence ID" value="NZ_FUYP01000040.1"/>
</dbReference>
<dbReference type="AlphaFoldDB" id="A0A1T5FN35"/>
<keyword evidence="12 19" id="KW-1133">Transmembrane helix</keyword>
<dbReference type="UniPathway" id="UPA00148">
    <property type="reaction ID" value="UER00238"/>
</dbReference>
<dbReference type="EMBL" id="FUYP01000040">
    <property type="protein sequence ID" value="SKB97488.1"/>
    <property type="molecule type" value="Genomic_DNA"/>
</dbReference>
<gene>
    <name evidence="19" type="primary">cobS</name>
    <name evidence="20" type="ORF">SAMN06295937_104012</name>
</gene>
<feature type="transmembrane region" description="Helical" evidence="19">
    <location>
        <begin position="57"/>
        <end position="77"/>
    </location>
</feature>
<evidence type="ECO:0000313" key="21">
    <source>
        <dbReference type="Proteomes" id="UP000190044"/>
    </source>
</evidence>
<keyword evidence="21" id="KW-1185">Reference proteome</keyword>